<reference evidence="1" key="1">
    <citation type="journal article" date="2015" name="Nature">
        <title>Complex archaea that bridge the gap between prokaryotes and eukaryotes.</title>
        <authorList>
            <person name="Spang A."/>
            <person name="Saw J.H."/>
            <person name="Jorgensen S.L."/>
            <person name="Zaremba-Niedzwiedzka K."/>
            <person name="Martijn J."/>
            <person name="Lind A.E."/>
            <person name="van Eijk R."/>
            <person name="Schleper C."/>
            <person name="Guy L."/>
            <person name="Ettema T.J."/>
        </authorList>
    </citation>
    <scope>NUCLEOTIDE SEQUENCE</scope>
</reference>
<accession>A0A0F8YZI8</accession>
<evidence type="ECO:0000313" key="1">
    <source>
        <dbReference type="EMBL" id="KKK86857.1"/>
    </source>
</evidence>
<name>A0A0F8YZI8_9ZZZZ</name>
<sequence length="66" mass="7052">MSGNFLFTLTATRHDSSSAYFQAKGAVDNESNLAHIFEATSDAFLRALAALPSLPPPPEPPHAQPE</sequence>
<dbReference type="EMBL" id="LAZR01050663">
    <property type="protein sequence ID" value="KKK86857.1"/>
    <property type="molecule type" value="Genomic_DNA"/>
</dbReference>
<organism evidence="1">
    <name type="scientific">marine sediment metagenome</name>
    <dbReference type="NCBI Taxonomy" id="412755"/>
    <lineage>
        <taxon>unclassified sequences</taxon>
        <taxon>metagenomes</taxon>
        <taxon>ecological metagenomes</taxon>
    </lineage>
</organism>
<protein>
    <submittedName>
        <fullName evidence="1">Uncharacterized protein</fullName>
    </submittedName>
</protein>
<comment type="caution">
    <text evidence="1">The sequence shown here is derived from an EMBL/GenBank/DDBJ whole genome shotgun (WGS) entry which is preliminary data.</text>
</comment>
<dbReference type="AlphaFoldDB" id="A0A0F8YZI8"/>
<gene>
    <name evidence="1" type="ORF">LCGC14_2759030</name>
</gene>
<proteinExistence type="predicted"/>